<reference evidence="2" key="1">
    <citation type="journal article" date="2020" name="bioRxiv">
        <title>Historical genomics reveals the evolutionary mechanisms behind multiple outbreaks of the host-specific coffee wilt pathogen Fusarium xylarioides.</title>
        <authorList>
            <person name="Peck D."/>
            <person name="Nowell R.W."/>
            <person name="Flood J."/>
            <person name="Ryan M.J."/>
            <person name="Barraclough T.G."/>
        </authorList>
    </citation>
    <scope>NUCLEOTIDE SEQUENCE</scope>
    <source>
        <strain evidence="2">IMI 127659i</strain>
    </source>
</reference>
<comment type="caution">
    <text evidence="2">The sequence shown here is derived from an EMBL/GenBank/DDBJ whole genome shotgun (WGS) entry which is preliminary data.</text>
</comment>
<feature type="transmembrane region" description="Helical" evidence="1">
    <location>
        <begin position="274"/>
        <end position="292"/>
    </location>
</feature>
<dbReference type="EMBL" id="JADFTT010000017">
    <property type="protein sequence ID" value="KAG5772908.1"/>
    <property type="molecule type" value="Genomic_DNA"/>
</dbReference>
<keyword evidence="3" id="KW-1185">Reference proteome</keyword>
<keyword evidence="1" id="KW-0472">Membrane</keyword>
<name>A0A9P7IB95_9HYPO</name>
<dbReference type="OrthoDB" id="9991317at2759"/>
<gene>
    <name evidence="2" type="ORF">H9Q72_001087</name>
</gene>
<dbReference type="Proteomes" id="UP000750502">
    <property type="component" value="Unassembled WGS sequence"/>
</dbReference>
<keyword evidence="1" id="KW-1133">Transmembrane helix</keyword>
<protein>
    <submittedName>
        <fullName evidence="2">Uncharacterized protein</fullName>
    </submittedName>
</protein>
<organism evidence="2 3">
    <name type="scientific">Fusarium xylarioides</name>
    <dbReference type="NCBI Taxonomy" id="221167"/>
    <lineage>
        <taxon>Eukaryota</taxon>
        <taxon>Fungi</taxon>
        <taxon>Dikarya</taxon>
        <taxon>Ascomycota</taxon>
        <taxon>Pezizomycotina</taxon>
        <taxon>Sordariomycetes</taxon>
        <taxon>Hypocreomycetidae</taxon>
        <taxon>Hypocreales</taxon>
        <taxon>Nectriaceae</taxon>
        <taxon>Fusarium</taxon>
        <taxon>Fusarium fujikuroi species complex</taxon>
    </lineage>
</organism>
<accession>A0A9P7IB95</accession>
<evidence type="ECO:0000313" key="3">
    <source>
        <dbReference type="Proteomes" id="UP000750502"/>
    </source>
</evidence>
<dbReference type="AlphaFoldDB" id="A0A9P7IB95"/>
<evidence type="ECO:0000256" key="1">
    <source>
        <dbReference type="SAM" id="Phobius"/>
    </source>
</evidence>
<proteinExistence type="predicted"/>
<reference evidence="2" key="2">
    <citation type="submission" date="2020-10" db="EMBL/GenBank/DDBJ databases">
        <authorList>
            <person name="Peck L.D."/>
            <person name="Nowell R.W."/>
            <person name="Flood J."/>
            <person name="Ryan M.J."/>
            <person name="Barraclough T.G."/>
        </authorList>
    </citation>
    <scope>NUCLEOTIDE SEQUENCE</scope>
    <source>
        <strain evidence="2">IMI 127659i</strain>
    </source>
</reference>
<evidence type="ECO:0000313" key="2">
    <source>
        <dbReference type="EMBL" id="KAG5772908.1"/>
    </source>
</evidence>
<keyword evidence="1" id="KW-0812">Transmembrane</keyword>
<sequence>MPLVSLADLAHAGRDAYGRFQLDDDVDTLTQAIGCLRIVNDHAKLPHVLADLGVYLHDRYGLTGNPSDLDEAIIFESESLTKINPDHSSRPRILNNLGQFYNSRFELTLTPSDLREAIAQTHLAVMEAVKHDDESAPRYLDFLLELVATQTTYYAREDDSTEAFDKIEEFLNVGRTITKARHYDQIANLYYNKSEITSQEPELLKAILHAESALHATEDDSTYRAIRLTNLANYQLTLYENTSQGDILRDAIQNTREAVKLASDGTNNALVENMALASAFITIIIGVGKWMISMRQLR</sequence>